<dbReference type="EMBL" id="GL376596">
    <property type="status" value="NOT_ANNOTATED_CDS"/>
    <property type="molecule type" value="Genomic_DNA"/>
</dbReference>
<evidence type="ECO:0000313" key="1">
    <source>
        <dbReference type="EnsemblProtists" id="PYU1_T010528"/>
    </source>
</evidence>
<reference evidence="1" key="3">
    <citation type="submission" date="2015-02" db="UniProtKB">
        <authorList>
            <consortium name="EnsemblProtists"/>
        </authorList>
    </citation>
    <scope>IDENTIFICATION</scope>
    <source>
        <strain evidence="1">DAOM BR144</strain>
    </source>
</reference>
<proteinExistence type="predicted"/>
<keyword evidence="2" id="KW-1185">Reference proteome</keyword>
<dbReference type="HOGENOM" id="CLU_2693233_0_0_1"/>
<name>K3WZX9_GLOUD</name>
<reference evidence="2" key="1">
    <citation type="journal article" date="2010" name="Genome Biol.">
        <title>Genome sequence of the necrotrophic plant pathogen Pythium ultimum reveals original pathogenicity mechanisms and effector repertoire.</title>
        <authorList>
            <person name="Levesque C.A."/>
            <person name="Brouwer H."/>
            <person name="Cano L."/>
            <person name="Hamilton J.P."/>
            <person name="Holt C."/>
            <person name="Huitema E."/>
            <person name="Raffaele S."/>
            <person name="Robideau G.P."/>
            <person name="Thines M."/>
            <person name="Win J."/>
            <person name="Zerillo M.M."/>
            <person name="Beakes G.W."/>
            <person name="Boore J.L."/>
            <person name="Busam D."/>
            <person name="Dumas B."/>
            <person name="Ferriera S."/>
            <person name="Fuerstenberg S.I."/>
            <person name="Gachon C.M."/>
            <person name="Gaulin E."/>
            <person name="Govers F."/>
            <person name="Grenville-Briggs L."/>
            <person name="Horner N."/>
            <person name="Hostetler J."/>
            <person name="Jiang R.H."/>
            <person name="Johnson J."/>
            <person name="Krajaejun T."/>
            <person name="Lin H."/>
            <person name="Meijer H.J."/>
            <person name="Moore B."/>
            <person name="Morris P."/>
            <person name="Phuntmart V."/>
            <person name="Puiu D."/>
            <person name="Shetty J."/>
            <person name="Stajich J.E."/>
            <person name="Tripathy S."/>
            <person name="Wawra S."/>
            <person name="van West P."/>
            <person name="Whitty B.R."/>
            <person name="Coutinho P.M."/>
            <person name="Henrissat B."/>
            <person name="Martin F."/>
            <person name="Thomas P.D."/>
            <person name="Tyler B.M."/>
            <person name="De Vries R.P."/>
            <person name="Kamoun S."/>
            <person name="Yandell M."/>
            <person name="Tisserat N."/>
            <person name="Buell C.R."/>
        </authorList>
    </citation>
    <scope>NUCLEOTIDE SEQUENCE</scope>
    <source>
        <strain evidence="2">DAOM:BR144</strain>
    </source>
</reference>
<sequence length="74" mass="8478">MASRVKRIEQQMDALPLHWKQIAGKPLAMSYYGTKINTFRENPALQPEKAYMQFAVRELKQQMAAISLIPLLSS</sequence>
<organism evidence="1 2">
    <name type="scientific">Globisporangium ultimum (strain ATCC 200006 / CBS 805.95 / DAOM BR144)</name>
    <name type="common">Pythium ultimum</name>
    <dbReference type="NCBI Taxonomy" id="431595"/>
    <lineage>
        <taxon>Eukaryota</taxon>
        <taxon>Sar</taxon>
        <taxon>Stramenopiles</taxon>
        <taxon>Oomycota</taxon>
        <taxon>Peronosporomycetes</taxon>
        <taxon>Pythiales</taxon>
        <taxon>Pythiaceae</taxon>
        <taxon>Globisporangium</taxon>
    </lineage>
</organism>
<protein>
    <submittedName>
        <fullName evidence="1">Uncharacterized protein</fullName>
    </submittedName>
</protein>
<evidence type="ECO:0000313" key="2">
    <source>
        <dbReference type="Proteomes" id="UP000019132"/>
    </source>
</evidence>
<accession>K3WZX9</accession>
<dbReference type="EnsemblProtists" id="PYU1_T010528">
    <property type="protein sequence ID" value="PYU1_T010528"/>
    <property type="gene ID" value="PYU1_G010506"/>
</dbReference>
<dbReference type="AlphaFoldDB" id="K3WZX9"/>
<dbReference type="Proteomes" id="UP000019132">
    <property type="component" value="Unassembled WGS sequence"/>
</dbReference>
<reference evidence="2" key="2">
    <citation type="submission" date="2010-04" db="EMBL/GenBank/DDBJ databases">
        <authorList>
            <person name="Buell R."/>
            <person name="Hamilton J."/>
            <person name="Hostetler J."/>
        </authorList>
    </citation>
    <scope>NUCLEOTIDE SEQUENCE [LARGE SCALE GENOMIC DNA]</scope>
    <source>
        <strain evidence="2">DAOM:BR144</strain>
    </source>
</reference>
<dbReference type="VEuPathDB" id="FungiDB:PYU1_G010506"/>
<dbReference type="eggNOG" id="ENOG502T350">
    <property type="taxonomic scope" value="Eukaryota"/>
</dbReference>
<dbReference type="InParanoid" id="K3WZX9"/>